<comment type="caution">
    <text evidence="2">The sequence shown here is derived from an EMBL/GenBank/DDBJ whole genome shotgun (WGS) entry which is preliminary data.</text>
</comment>
<feature type="transmembrane region" description="Helical" evidence="1">
    <location>
        <begin position="63"/>
        <end position="84"/>
    </location>
</feature>
<evidence type="ECO:0000313" key="3">
    <source>
        <dbReference type="Proteomes" id="UP000237105"/>
    </source>
</evidence>
<gene>
    <name evidence="2" type="ORF">PanWU01x14_335410</name>
</gene>
<name>A0A2P5AG97_PARAD</name>
<accession>A0A2P5AG97</accession>
<feature type="non-terminal residue" evidence="2">
    <location>
        <position position="319"/>
    </location>
</feature>
<organism evidence="2 3">
    <name type="scientific">Parasponia andersonii</name>
    <name type="common">Sponia andersonii</name>
    <dbReference type="NCBI Taxonomy" id="3476"/>
    <lineage>
        <taxon>Eukaryota</taxon>
        <taxon>Viridiplantae</taxon>
        <taxon>Streptophyta</taxon>
        <taxon>Embryophyta</taxon>
        <taxon>Tracheophyta</taxon>
        <taxon>Spermatophyta</taxon>
        <taxon>Magnoliopsida</taxon>
        <taxon>eudicotyledons</taxon>
        <taxon>Gunneridae</taxon>
        <taxon>Pentapetalae</taxon>
        <taxon>rosids</taxon>
        <taxon>fabids</taxon>
        <taxon>Rosales</taxon>
        <taxon>Cannabaceae</taxon>
        <taxon>Parasponia</taxon>
    </lineage>
</organism>
<protein>
    <submittedName>
        <fullName evidence="2">Uncharacterized protein</fullName>
    </submittedName>
</protein>
<keyword evidence="1" id="KW-0472">Membrane</keyword>
<keyword evidence="3" id="KW-1185">Reference proteome</keyword>
<keyword evidence="1" id="KW-0812">Transmembrane</keyword>
<evidence type="ECO:0000256" key="1">
    <source>
        <dbReference type="SAM" id="Phobius"/>
    </source>
</evidence>
<proteinExistence type="predicted"/>
<dbReference type="EMBL" id="JXTB01000608">
    <property type="protein sequence ID" value="PON35550.1"/>
    <property type="molecule type" value="Genomic_DNA"/>
</dbReference>
<reference evidence="3" key="1">
    <citation type="submission" date="2016-06" db="EMBL/GenBank/DDBJ databases">
        <title>Parallel loss of symbiosis genes in relatives of nitrogen-fixing non-legume Parasponia.</title>
        <authorList>
            <person name="Van Velzen R."/>
            <person name="Holmer R."/>
            <person name="Bu F."/>
            <person name="Rutten L."/>
            <person name="Van Zeijl A."/>
            <person name="Liu W."/>
            <person name="Santuari L."/>
            <person name="Cao Q."/>
            <person name="Sharma T."/>
            <person name="Shen D."/>
            <person name="Roswanjaya Y."/>
            <person name="Wardhani T."/>
            <person name="Kalhor M.S."/>
            <person name="Jansen J."/>
            <person name="Van den Hoogen J."/>
            <person name="Gungor B."/>
            <person name="Hartog M."/>
            <person name="Hontelez J."/>
            <person name="Verver J."/>
            <person name="Yang W.-C."/>
            <person name="Schijlen E."/>
            <person name="Repin R."/>
            <person name="Schilthuizen M."/>
            <person name="Schranz E."/>
            <person name="Heidstra R."/>
            <person name="Miyata K."/>
            <person name="Fedorova E."/>
            <person name="Kohlen W."/>
            <person name="Bisseling T."/>
            <person name="Smit S."/>
            <person name="Geurts R."/>
        </authorList>
    </citation>
    <scope>NUCLEOTIDE SEQUENCE [LARGE SCALE GENOMIC DNA]</scope>
    <source>
        <strain evidence="3">cv. WU1-14</strain>
    </source>
</reference>
<dbReference type="AlphaFoldDB" id="A0A2P5AG97"/>
<evidence type="ECO:0000313" key="2">
    <source>
        <dbReference type="EMBL" id="PON35550.1"/>
    </source>
</evidence>
<dbReference type="Proteomes" id="UP000237105">
    <property type="component" value="Unassembled WGS sequence"/>
</dbReference>
<sequence length="319" mass="37326">MGFWRERGLESGFREREREREYVSREREGEKWRQRKSAQSRSHWMLSLDERISVKLRSMARSMLGLIFFIAFLYRYKIGLLYFFQKKVAGSWKLEVGQVVNFIQPEASCCLVFTCFGHCKGPTNPNMRIHCQQCLLKLCGLCAQLHLQITIQPHKPPPVHQHTNKDQLIKELTNLVSDLLQQNEALHKQLTIQFQQEFDALLPSEFCERTVVEPYTHTQDFFEDNKGIKIQEPDERKPPRLPIIEGKGKAKVIEEYDEESEDEDCRQNCTVILEETALNTWDASFTHYQRPGAQWAPSHLKNSCKDFVTTYFGITAHGR</sequence>
<keyword evidence="1" id="KW-1133">Transmembrane helix</keyword>